<dbReference type="PANTHER" id="PTHR23163">
    <property type="entry name" value="RING FINGER PROTEIN-RELATED"/>
    <property type="match status" value="1"/>
</dbReference>
<evidence type="ECO:0000256" key="3">
    <source>
        <dbReference type="ARBA" id="ARBA00004906"/>
    </source>
</evidence>
<feature type="coiled-coil region" evidence="15">
    <location>
        <begin position="850"/>
        <end position="897"/>
    </location>
</feature>
<dbReference type="SUPFAM" id="SSF57850">
    <property type="entry name" value="RING/U-box"/>
    <property type="match status" value="1"/>
</dbReference>
<dbReference type="Pfam" id="PF00097">
    <property type="entry name" value="zf-C3HC4"/>
    <property type="match status" value="1"/>
</dbReference>
<evidence type="ECO:0000256" key="11">
    <source>
        <dbReference type="ARBA" id="ARBA00023054"/>
    </source>
</evidence>
<feature type="compositionally biased region" description="Polar residues" evidence="16">
    <location>
        <begin position="612"/>
        <end position="621"/>
    </location>
</feature>
<dbReference type="Gene3D" id="3.30.40.10">
    <property type="entry name" value="Zinc/RING finger domain, C3HC4 (zinc finger)"/>
    <property type="match status" value="1"/>
</dbReference>
<evidence type="ECO:0000256" key="8">
    <source>
        <dbReference type="ARBA" id="ARBA00022786"/>
    </source>
</evidence>
<comment type="similarity">
    <text evidence="4 14">Belongs to the BRE1 family.</text>
</comment>
<keyword evidence="18" id="KW-1185">Reference proteome</keyword>
<dbReference type="WBParaSite" id="Gr19_v10_g8168.t1">
    <property type="protein sequence ID" value="Gr19_v10_g8168.t1"/>
    <property type="gene ID" value="Gr19_v10_g8168"/>
</dbReference>
<keyword evidence="12 14" id="KW-0539">Nucleus</keyword>
<dbReference type="InterPro" id="IPR017907">
    <property type="entry name" value="Znf_RING_CS"/>
</dbReference>
<keyword evidence="7 13" id="KW-0863">Zinc-finger</keyword>
<dbReference type="InterPro" id="IPR013956">
    <property type="entry name" value="E3_ubiquit_lig_Bre1"/>
</dbReference>
<feature type="region of interest" description="Disordered" evidence="16">
    <location>
        <begin position="936"/>
        <end position="970"/>
    </location>
</feature>
<feature type="coiled-coil region" evidence="15">
    <location>
        <begin position="474"/>
        <end position="550"/>
    </location>
</feature>
<evidence type="ECO:0000256" key="14">
    <source>
        <dbReference type="RuleBase" id="RU365038"/>
    </source>
</evidence>
<feature type="region of interest" description="Disordered" evidence="16">
    <location>
        <begin position="1"/>
        <end position="28"/>
    </location>
</feature>
<dbReference type="AlphaFoldDB" id="A0A914IAQ6"/>
<keyword evidence="10 14" id="KW-0156">Chromatin regulator</keyword>
<evidence type="ECO:0000256" key="13">
    <source>
        <dbReference type="PROSITE-ProRule" id="PRU00175"/>
    </source>
</evidence>
<evidence type="ECO:0000256" key="9">
    <source>
        <dbReference type="ARBA" id="ARBA00022833"/>
    </source>
</evidence>
<keyword evidence="9 14" id="KW-0862">Zinc</keyword>
<feature type="domain" description="RING-type" evidence="17">
    <location>
        <begin position="900"/>
        <end position="936"/>
    </location>
</feature>
<feature type="compositionally biased region" description="Basic and acidic residues" evidence="16">
    <location>
        <begin position="937"/>
        <end position="947"/>
    </location>
</feature>
<protein>
    <recommendedName>
        <fullName evidence="14">E3 ubiquitin protein ligase</fullName>
        <ecNumber evidence="14">2.3.2.27</ecNumber>
    </recommendedName>
</protein>
<organism evidence="18 19">
    <name type="scientific">Globodera rostochiensis</name>
    <name type="common">Golden nematode worm</name>
    <name type="synonym">Heterodera rostochiensis</name>
    <dbReference type="NCBI Taxonomy" id="31243"/>
    <lineage>
        <taxon>Eukaryota</taxon>
        <taxon>Metazoa</taxon>
        <taxon>Ecdysozoa</taxon>
        <taxon>Nematoda</taxon>
        <taxon>Chromadorea</taxon>
        <taxon>Rhabditida</taxon>
        <taxon>Tylenchina</taxon>
        <taxon>Tylenchomorpha</taxon>
        <taxon>Tylenchoidea</taxon>
        <taxon>Heteroderidae</taxon>
        <taxon>Heteroderinae</taxon>
        <taxon>Globodera</taxon>
    </lineage>
</organism>
<dbReference type="InterPro" id="IPR058642">
    <property type="entry name" value="BRE1A/B-like_dom"/>
</dbReference>
<dbReference type="GO" id="GO:0008270">
    <property type="term" value="F:zinc ion binding"/>
    <property type="evidence" value="ECO:0007669"/>
    <property type="project" value="UniProtKB-KW"/>
</dbReference>
<evidence type="ECO:0000313" key="19">
    <source>
        <dbReference type="WBParaSite" id="Gr19_v10_g8168.t1"/>
    </source>
</evidence>
<dbReference type="Proteomes" id="UP000887572">
    <property type="component" value="Unplaced"/>
</dbReference>
<dbReference type="EC" id="2.3.2.27" evidence="14"/>
<dbReference type="GO" id="GO:0006325">
    <property type="term" value="P:chromatin organization"/>
    <property type="evidence" value="ECO:0007669"/>
    <property type="project" value="UniProtKB-KW"/>
</dbReference>
<keyword evidence="5 14" id="KW-0808">Transferase</keyword>
<dbReference type="PROSITE" id="PS50089">
    <property type="entry name" value="ZF_RING_2"/>
    <property type="match status" value="1"/>
</dbReference>
<evidence type="ECO:0000256" key="1">
    <source>
        <dbReference type="ARBA" id="ARBA00000900"/>
    </source>
</evidence>
<feature type="coiled-coil region" evidence="15">
    <location>
        <begin position="361"/>
        <end position="409"/>
    </location>
</feature>
<evidence type="ECO:0000256" key="10">
    <source>
        <dbReference type="ARBA" id="ARBA00022853"/>
    </source>
</evidence>
<dbReference type="GO" id="GO:0016567">
    <property type="term" value="P:protein ubiquitination"/>
    <property type="evidence" value="ECO:0007669"/>
    <property type="project" value="UniProtKB-UniRule"/>
</dbReference>
<dbReference type="PANTHER" id="PTHR23163:SF0">
    <property type="entry name" value="E3 UBIQUITIN-PROTEIN LIGASE BRE1"/>
    <property type="match status" value="1"/>
</dbReference>
<evidence type="ECO:0000256" key="15">
    <source>
        <dbReference type="SAM" id="Coils"/>
    </source>
</evidence>
<reference evidence="19" key="1">
    <citation type="submission" date="2022-11" db="UniProtKB">
        <authorList>
            <consortium name="WormBaseParasite"/>
        </authorList>
    </citation>
    <scope>IDENTIFICATION</scope>
</reference>
<comment type="subcellular location">
    <subcellularLocation>
        <location evidence="2 14">Nucleus</location>
    </subcellularLocation>
</comment>
<keyword evidence="6 14" id="KW-0479">Metal-binding</keyword>
<proteinExistence type="inferred from homology"/>
<feature type="coiled-coil region" evidence="15">
    <location>
        <begin position="638"/>
        <end position="800"/>
    </location>
</feature>
<accession>A0A914IAQ6</accession>
<dbReference type="GO" id="GO:0061630">
    <property type="term" value="F:ubiquitin protein ligase activity"/>
    <property type="evidence" value="ECO:0007669"/>
    <property type="project" value="UniProtKB-EC"/>
</dbReference>
<dbReference type="GO" id="GO:0033503">
    <property type="term" value="C:HULC complex"/>
    <property type="evidence" value="ECO:0007669"/>
    <property type="project" value="TreeGrafter"/>
</dbReference>
<dbReference type="InterPro" id="IPR013083">
    <property type="entry name" value="Znf_RING/FYVE/PHD"/>
</dbReference>
<keyword evidence="8 14" id="KW-0833">Ubl conjugation pathway</keyword>
<evidence type="ECO:0000256" key="2">
    <source>
        <dbReference type="ARBA" id="ARBA00004123"/>
    </source>
</evidence>
<dbReference type="GO" id="GO:0005634">
    <property type="term" value="C:nucleus"/>
    <property type="evidence" value="ECO:0007669"/>
    <property type="project" value="UniProtKB-SubCell"/>
</dbReference>
<evidence type="ECO:0000256" key="16">
    <source>
        <dbReference type="SAM" id="MobiDB-lite"/>
    </source>
</evidence>
<evidence type="ECO:0000256" key="7">
    <source>
        <dbReference type="ARBA" id="ARBA00022771"/>
    </source>
</evidence>
<comment type="catalytic activity">
    <reaction evidence="1 14">
        <text>S-ubiquitinyl-[E2 ubiquitin-conjugating enzyme]-L-cysteine + [acceptor protein]-L-lysine = [E2 ubiquitin-conjugating enzyme]-L-cysteine + N(6)-ubiquitinyl-[acceptor protein]-L-lysine.</text>
        <dbReference type="EC" id="2.3.2.27"/>
    </reaction>
</comment>
<dbReference type="InterPro" id="IPR001841">
    <property type="entry name" value="Znf_RING"/>
</dbReference>
<evidence type="ECO:0000256" key="5">
    <source>
        <dbReference type="ARBA" id="ARBA00022679"/>
    </source>
</evidence>
<evidence type="ECO:0000259" key="17">
    <source>
        <dbReference type="PROSITE" id="PS50089"/>
    </source>
</evidence>
<evidence type="ECO:0000256" key="4">
    <source>
        <dbReference type="ARBA" id="ARBA00005555"/>
    </source>
</evidence>
<name>A0A914IAQ6_GLORO</name>
<dbReference type="InterPro" id="IPR018957">
    <property type="entry name" value="Znf_C3HC4_RING-type"/>
</dbReference>
<feature type="region of interest" description="Disordered" evidence="16">
    <location>
        <begin position="590"/>
        <end position="636"/>
    </location>
</feature>
<comment type="pathway">
    <text evidence="3 14">Protein modification; protein ubiquitination.</text>
</comment>
<evidence type="ECO:0000313" key="18">
    <source>
        <dbReference type="Proteomes" id="UP000887572"/>
    </source>
</evidence>
<dbReference type="Pfam" id="PF26052">
    <property type="entry name" value="BRE1B"/>
    <property type="match status" value="1"/>
</dbReference>
<evidence type="ECO:0000256" key="6">
    <source>
        <dbReference type="ARBA" id="ARBA00022723"/>
    </source>
</evidence>
<sequence length="970" mass="112704">MPKRSIGSEDSEDDELRASSSGPCRDSPLAKKQRYIEFEPIRICSIGSVKEIDNCVLRAQHYKLCEKFRLKEKIRLDLEKRIEGFERRQIQDDAVMCIINRYWNRLDEEMQLLLQRLDGGATTVQIDTEMKDEAASSSQHDDGHFLSVLAQWSCEEMDEKLKQRVEFSQRSLAKLVQAFSRIGEQNGRIITILQDDDTHDTDINDESNLIIGEKKKVENSTVSPGTADEVRTTVESGLVKRVSSATLNIDTELRKQTRSVLEENNRLQKLLTEFQSKNHRLGIKTTSYDDKVTMMALRVDSLTTEIEDLRYRLHKSMQREEKLDCRLAEYIKKQDALQISTTTARSEAGEPQLNGTGEELASLSKSKLDELQQELEIQTELASNRLAELQEMTERNKSLSADVENCKMKLKYICSDDVKNSTEYKCLQTAFNSLFEDSKLQKKEDEELKQQIVQSKQTFEEQINSIKNDNLIALDRLQQTVIELDNDLNTARREYENVCVDYEVNTASREQAMPINEQMNALMNSLNTQNTQLKQEVARLKRKCTEMGVQIQMCQKELDGERRVNNENYLIIKLEDEITPGSVMEGGGHNVEMDGPSPILDGIDVKKEEPPDTTSQNGQNSDQHRNAIAFSPPPPTDLAEAQKLIQRLRLERDRYRDKLRALARADLKEKRKIWNEEQRRRLKHLEDQCERLRRELQSAKQEEDGLMQEMESTGQAFEELQEQHQKLVEQLREKDDVNLKLMSERIRSTQAQKKMRDERELLDQSVQSLENQLAAKLLHCQRLEEKERVLTENRMTLELELRIRDQNNETLRKKAMEFSQLATDLRLRLDRQDIQFTELRESVMKKASSYEANANKIKRLEEEKSSLKRKLERAKRMEKYENVDELLQEENRILKESLTCPSCKVNRKNAILDKCRHVFCFECIRLRYDNRRRKCPKMTDEGGKGRESGLLSDSDQFTFSAPVPSSLPLL</sequence>
<keyword evidence="11 14" id="KW-0175">Coiled coil</keyword>
<dbReference type="PROSITE" id="PS00518">
    <property type="entry name" value="ZF_RING_1"/>
    <property type="match status" value="1"/>
</dbReference>
<evidence type="ECO:0000256" key="12">
    <source>
        <dbReference type="ARBA" id="ARBA00023242"/>
    </source>
</evidence>